<dbReference type="SUPFAM" id="SSF53474">
    <property type="entry name" value="alpha/beta-Hydrolases"/>
    <property type="match status" value="1"/>
</dbReference>
<sequence length="278" mass="30043">MLACYHPSQPCVPSADCATAMACKLLPTSSDFPSSLKPIIHLPPNNMPTNIILFLPGLGDNAINFSSFPRAMNLPDALTITLNPPFPLPFPLGHGPGDGDSRSWSEDLHIDTATGTLDTDPDSSSISRAVQMVAHDVIHDILITRFTYRPDHIHLFGFGQGASVALSVPLHSSLHSQSLGSAMAIGGSLPLSTSTPNTKNKNRAPILLLSGSRSALASPNSSPLKRVKSAYEFVTFHQWKKSDDSMPKNRDEVLPMMQFWALRLKSRRGVPDDAVEIS</sequence>
<dbReference type="PANTHER" id="PTHR10655:SF67">
    <property type="entry name" value="PHOSPHOLIPASE_CARBOXYLESTERASE SUPERFAMILY (AFU_ORTHOLOGUE AFUA_5G09340)"/>
    <property type="match status" value="1"/>
</dbReference>
<dbReference type="GO" id="GO:0005737">
    <property type="term" value="C:cytoplasm"/>
    <property type="evidence" value="ECO:0007669"/>
    <property type="project" value="TreeGrafter"/>
</dbReference>
<reference evidence="3 4" key="1">
    <citation type="submission" date="2015-01" db="EMBL/GenBank/DDBJ databases">
        <title>The Genome Sequence of Exophiala xenobiotica CBS118157.</title>
        <authorList>
            <consortium name="The Broad Institute Genomics Platform"/>
            <person name="Cuomo C."/>
            <person name="de Hoog S."/>
            <person name="Gorbushina A."/>
            <person name="Stielow B."/>
            <person name="Teixiera M."/>
            <person name="Abouelleil A."/>
            <person name="Chapman S.B."/>
            <person name="Priest M."/>
            <person name="Young S.K."/>
            <person name="Wortman J."/>
            <person name="Nusbaum C."/>
            <person name="Birren B."/>
        </authorList>
    </citation>
    <scope>NUCLEOTIDE SEQUENCE [LARGE SCALE GENOMIC DNA]</scope>
    <source>
        <strain evidence="3 4">CBS 118157</strain>
    </source>
</reference>
<dbReference type="PANTHER" id="PTHR10655">
    <property type="entry name" value="LYSOPHOSPHOLIPASE-RELATED"/>
    <property type="match status" value="1"/>
</dbReference>
<dbReference type="GO" id="GO:0052689">
    <property type="term" value="F:carboxylic ester hydrolase activity"/>
    <property type="evidence" value="ECO:0007669"/>
    <property type="project" value="TreeGrafter"/>
</dbReference>
<feature type="domain" description="Phospholipase/carboxylesterase/thioesterase" evidence="2">
    <location>
        <begin position="44"/>
        <end position="216"/>
    </location>
</feature>
<name>A0A0D2EFL2_9EURO</name>
<evidence type="ECO:0000256" key="1">
    <source>
        <dbReference type="ARBA" id="ARBA00006499"/>
    </source>
</evidence>
<dbReference type="InterPro" id="IPR029058">
    <property type="entry name" value="AB_hydrolase_fold"/>
</dbReference>
<dbReference type="Gene3D" id="3.40.50.1820">
    <property type="entry name" value="alpha/beta hydrolase"/>
    <property type="match status" value="1"/>
</dbReference>
<dbReference type="STRING" id="348802.A0A0D2EFL2"/>
<evidence type="ECO:0000313" key="3">
    <source>
        <dbReference type="EMBL" id="KIW54228.1"/>
    </source>
</evidence>
<accession>A0A0D2EFL2</accession>
<dbReference type="RefSeq" id="XP_013314812.1">
    <property type="nucleotide sequence ID" value="XM_013459358.1"/>
</dbReference>
<dbReference type="HOGENOM" id="CLU_062889_1_0_1"/>
<organism evidence="3 4">
    <name type="scientific">Exophiala xenobiotica</name>
    <dbReference type="NCBI Taxonomy" id="348802"/>
    <lineage>
        <taxon>Eukaryota</taxon>
        <taxon>Fungi</taxon>
        <taxon>Dikarya</taxon>
        <taxon>Ascomycota</taxon>
        <taxon>Pezizomycotina</taxon>
        <taxon>Eurotiomycetes</taxon>
        <taxon>Chaetothyriomycetidae</taxon>
        <taxon>Chaetothyriales</taxon>
        <taxon>Herpotrichiellaceae</taxon>
        <taxon>Exophiala</taxon>
    </lineage>
</organism>
<dbReference type="AlphaFoldDB" id="A0A0D2EFL2"/>
<dbReference type="OrthoDB" id="437457at2759"/>
<dbReference type="EMBL" id="KN847320">
    <property type="protein sequence ID" value="KIW54228.1"/>
    <property type="molecule type" value="Genomic_DNA"/>
</dbReference>
<dbReference type="InterPro" id="IPR003140">
    <property type="entry name" value="PLipase/COase/thioEstase"/>
</dbReference>
<evidence type="ECO:0000259" key="2">
    <source>
        <dbReference type="Pfam" id="PF02230"/>
    </source>
</evidence>
<comment type="similarity">
    <text evidence="1">Belongs to the AB hydrolase superfamily. AB hydrolase 2 family.</text>
</comment>
<dbReference type="InterPro" id="IPR050565">
    <property type="entry name" value="LYPA1-2/EST-like"/>
</dbReference>
<dbReference type="GO" id="GO:0008474">
    <property type="term" value="F:palmitoyl-(protein) hydrolase activity"/>
    <property type="evidence" value="ECO:0007669"/>
    <property type="project" value="TreeGrafter"/>
</dbReference>
<dbReference type="Pfam" id="PF02230">
    <property type="entry name" value="Abhydrolase_2"/>
    <property type="match status" value="1"/>
</dbReference>
<gene>
    <name evidence="3" type="ORF">PV05_06599</name>
</gene>
<protein>
    <recommendedName>
        <fullName evidence="2">Phospholipase/carboxylesterase/thioesterase domain-containing protein</fullName>
    </recommendedName>
</protein>
<proteinExistence type="inferred from homology"/>
<dbReference type="Proteomes" id="UP000054342">
    <property type="component" value="Unassembled WGS sequence"/>
</dbReference>
<keyword evidence="4" id="KW-1185">Reference proteome</keyword>
<evidence type="ECO:0000313" key="4">
    <source>
        <dbReference type="Proteomes" id="UP000054342"/>
    </source>
</evidence>
<dbReference type="GeneID" id="25328507"/>